<proteinExistence type="predicted"/>
<gene>
    <name evidence="2" type="ORF">E5676_scaffold120G001590</name>
    <name evidence="1" type="ORF">E6C27_scaffold186G002620</name>
</gene>
<dbReference type="Proteomes" id="UP000321947">
    <property type="component" value="Unassembled WGS sequence"/>
</dbReference>
<sequence length="178" mass="20235">MHYLVEVSDTIRFLESHLEHIFEKVDTINAVTDRLDELSIQELLTRVDTLEVKVGRTGNNEHGDSLMGFVVHIEERVIELDSSQKTLLQMINVMLEDFLAALDVVRNEITDLSTRVNLTMARDAKALENFIFNLKQYFKAINTVTEEAKVTSAMMHLFEDAKLCGDPNMLILKKGVAP</sequence>
<organism evidence="1 3">
    <name type="scientific">Cucumis melo var. makuwa</name>
    <name type="common">Oriental melon</name>
    <dbReference type="NCBI Taxonomy" id="1194695"/>
    <lineage>
        <taxon>Eukaryota</taxon>
        <taxon>Viridiplantae</taxon>
        <taxon>Streptophyta</taxon>
        <taxon>Embryophyta</taxon>
        <taxon>Tracheophyta</taxon>
        <taxon>Spermatophyta</taxon>
        <taxon>Magnoliopsida</taxon>
        <taxon>eudicotyledons</taxon>
        <taxon>Gunneridae</taxon>
        <taxon>Pentapetalae</taxon>
        <taxon>rosids</taxon>
        <taxon>fabids</taxon>
        <taxon>Cucurbitales</taxon>
        <taxon>Cucurbitaceae</taxon>
        <taxon>Benincaseae</taxon>
        <taxon>Cucumis</taxon>
    </lineage>
</organism>
<evidence type="ECO:0000313" key="4">
    <source>
        <dbReference type="Proteomes" id="UP000321947"/>
    </source>
</evidence>
<evidence type="ECO:0000313" key="2">
    <source>
        <dbReference type="EMBL" id="TYK29041.1"/>
    </source>
</evidence>
<evidence type="ECO:0000313" key="3">
    <source>
        <dbReference type="Proteomes" id="UP000321393"/>
    </source>
</evidence>
<dbReference type="EMBL" id="SSTD01001877">
    <property type="protein sequence ID" value="TYK29041.1"/>
    <property type="molecule type" value="Genomic_DNA"/>
</dbReference>
<comment type="caution">
    <text evidence="1">The sequence shown here is derived from an EMBL/GenBank/DDBJ whole genome shotgun (WGS) entry which is preliminary data.</text>
</comment>
<dbReference type="GO" id="GO:0008233">
    <property type="term" value="F:peptidase activity"/>
    <property type="evidence" value="ECO:0007669"/>
    <property type="project" value="UniProtKB-KW"/>
</dbReference>
<dbReference type="OrthoDB" id="1939491at2759"/>
<name>A0A5A7USK0_CUCMM</name>
<keyword evidence="1" id="KW-0378">Hydrolase</keyword>
<dbReference type="AlphaFoldDB" id="A0A5A7USK0"/>
<dbReference type="EMBL" id="SSTE01007511">
    <property type="protein sequence ID" value="KAA0056485.1"/>
    <property type="molecule type" value="Genomic_DNA"/>
</dbReference>
<keyword evidence="1" id="KW-0645">Protease</keyword>
<reference evidence="3 4" key="1">
    <citation type="submission" date="2019-08" db="EMBL/GenBank/DDBJ databases">
        <title>Draft genome sequences of two oriental melons (Cucumis melo L. var makuwa).</title>
        <authorList>
            <person name="Kwon S.-Y."/>
        </authorList>
    </citation>
    <scope>NUCLEOTIDE SEQUENCE [LARGE SCALE GENOMIC DNA]</scope>
    <source>
        <strain evidence="4">cv. Chang Bougi</strain>
        <strain evidence="3">cv. SW 3</strain>
        <tissue evidence="1">Leaf</tissue>
    </source>
</reference>
<dbReference type="GO" id="GO:0006508">
    <property type="term" value="P:proteolysis"/>
    <property type="evidence" value="ECO:0007669"/>
    <property type="project" value="UniProtKB-KW"/>
</dbReference>
<evidence type="ECO:0000313" key="1">
    <source>
        <dbReference type="EMBL" id="KAA0056485.1"/>
    </source>
</evidence>
<dbReference type="Proteomes" id="UP000321393">
    <property type="component" value="Unassembled WGS sequence"/>
</dbReference>
<accession>A0A5A7USK0</accession>
<protein>
    <submittedName>
        <fullName evidence="1">Senescence-specific cysteine protease sag39</fullName>
    </submittedName>
</protein>